<organism evidence="1 2">
    <name type="scientific">Jatrophihabitans cynanchi</name>
    <dbReference type="NCBI Taxonomy" id="2944128"/>
    <lineage>
        <taxon>Bacteria</taxon>
        <taxon>Bacillati</taxon>
        <taxon>Actinomycetota</taxon>
        <taxon>Actinomycetes</taxon>
        <taxon>Jatrophihabitantales</taxon>
        <taxon>Jatrophihabitantaceae</taxon>
        <taxon>Jatrophihabitans</taxon>
    </lineage>
</organism>
<dbReference type="PANTHER" id="PTHR44656:SF7">
    <property type="entry name" value="DEHYDROGENASE_REDUCTASE SDR FAMILY MEMBER 12"/>
    <property type="match status" value="1"/>
</dbReference>
<proteinExistence type="predicted"/>
<dbReference type="Proteomes" id="UP001164693">
    <property type="component" value="Chromosome"/>
</dbReference>
<gene>
    <name evidence="1" type="ORF">M6B22_14715</name>
</gene>
<accession>A0ABY7JXI8</accession>
<dbReference type="InterPro" id="IPR052992">
    <property type="entry name" value="SDR_member_12"/>
</dbReference>
<dbReference type="PANTHER" id="PTHR44656">
    <property type="entry name" value="DEHYDROGENASE/REDUCTASE SDR FAMILY MEMBER 12"/>
    <property type="match status" value="1"/>
</dbReference>
<dbReference type="InterPro" id="IPR036291">
    <property type="entry name" value="NAD(P)-bd_dom_sf"/>
</dbReference>
<sequence>MTGHREQVTREATWDRLLDRSLLGYTRLGPMLRRRRWPADPPPGALAGRPALVTGANRGIGKAIAEGLARLGAEVHLVVRDTAAGQRARADLLEAVPGADVRVDGCDISSLAAVREYAATVAPGVRVLVHNAGVLPATRQVSVDGNELTLATHVLGPHLLTALLAPSLAADARVIWLTSGGMYTQGLELSDPQYERGDYRGAAAYARTKRMQAVMATLWAEHLAGTGVGVHAAHPGWVATGGVATSLPRFAALTRPLLRGADQGADTVTWLAATDVPGLGTGRLWHDRAPRPLHYLRRTRETCEQRRQLWRLCVDLTGAPAEKPGPADATQR</sequence>
<keyword evidence="2" id="KW-1185">Reference proteome</keyword>
<dbReference type="Pfam" id="PF00106">
    <property type="entry name" value="adh_short"/>
    <property type="match status" value="1"/>
</dbReference>
<reference evidence="1" key="1">
    <citation type="submission" date="2022-05" db="EMBL/GenBank/DDBJ databases">
        <title>Jatrophihabitans sp. SB3-54 whole genome sequence.</title>
        <authorList>
            <person name="Suh M.K."/>
            <person name="Eom M.K."/>
            <person name="Kim J.S."/>
            <person name="Kim H.S."/>
            <person name="Do H.E."/>
            <person name="Shin Y.K."/>
            <person name="Lee J.-S."/>
        </authorList>
    </citation>
    <scope>NUCLEOTIDE SEQUENCE</scope>
    <source>
        <strain evidence="1">SB3-54</strain>
    </source>
</reference>
<dbReference type="RefSeq" id="WP_269442309.1">
    <property type="nucleotide sequence ID" value="NZ_CP097463.1"/>
</dbReference>
<evidence type="ECO:0000313" key="2">
    <source>
        <dbReference type="Proteomes" id="UP001164693"/>
    </source>
</evidence>
<name>A0ABY7JXI8_9ACTN</name>
<dbReference type="InterPro" id="IPR002347">
    <property type="entry name" value="SDR_fam"/>
</dbReference>
<dbReference type="EMBL" id="CP097463">
    <property type="protein sequence ID" value="WAX55786.1"/>
    <property type="molecule type" value="Genomic_DNA"/>
</dbReference>
<dbReference type="PRINTS" id="PR00081">
    <property type="entry name" value="GDHRDH"/>
</dbReference>
<evidence type="ECO:0000313" key="1">
    <source>
        <dbReference type="EMBL" id="WAX55786.1"/>
    </source>
</evidence>
<dbReference type="Gene3D" id="3.40.50.720">
    <property type="entry name" value="NAD(P)-binding Rossmann-like Domain"/>
    <property type="match status" value="1"/>
</dbReference>
<protein>
    <submittedName>
        <fullName evidence="1">SDR family NAD(P)-dependent oxidoreductase</fullName>
    </submittedName>
</protein>
<dbReference type="SUPFAM" id="SSF51735">
    <property type="entry name" value="NAD(P)-binding Rossmann-fold domains"/>
    <property type="match status" value="1"/>
</dbReference>